<name>A0ABR3K1T7_TRISP</name>
<gene>
    <name evidence="2" type="ORF">TSPI_02920</name>
</gene>
<dbReference type="Pfam" id="PF24642">
    <property type="entry name" value="DUF7636"/>
    <property type="match status" value="1"/>
</dbReference>
<organism evidence="2 3">
    <name type="scientific">Trichinella spiralis</name>
    <name type="common">Trichina worm</name>
    <dbReference type="NCBI Taxonomy" id="6334"/>
    <lineage>
        <taxon>Eukaryota</taxon>
        <taxon>Metazoa</taxon>
        <taxon>Ecdysozoa</taxon>
        <taxon>Nematoda</taxon>
        <taxon>Enoplea</taxon>
        <taxon>Dorylaimia</taxon>
        <taxon>Trichinellida</taxon>
        <taxon>Trichinellidae</taxon>
        <taxon>Trichinella</taxon>
    </lineage>
</organism>
<dbReference type="EMBL" id="JBEUSY010000528">
    <property type="protein sequence ID" value="KAL1227796.1"/>
    <property type="molecule type" value="Genomic_DNA"/>
</dbReference>
<dbReference type="Proteomes" id="UP001558632">
    <property type="component" value="Unassembled WGS sequence"/>
</dbReference>
<evidence type="ECO:0000313" key="2">
    <source>
        <dbReference type="EMBL" id="KAL1227796.1"/>
    </source>
</evidence>
<evidence type="ECO:0000313" key="3">
    <source>
        <dbReference type="Proteomes" id="UP001558632"/>
    </source>
</evidence>
<reference evidence="2 3" key="1">
    <citation type="submission" date="2024-07" db="EMBL/GenBank/DDBJ databases">
        <title>Enhanced genomic and transcriptomic resources for Trichinella pseudospiralis and T. spiralis underpin the discovery of pronounced molecular differences between stages and species.</title>
        <authorList>
            <person name="Pasi K.K."/>
            <person name="La Rosa G."/>
            <person name="Gomez-Morales M.A."/>
            <person name="Tosini F."/>
            <person name="Sumanam S."/>
            <person name="Young N.D."/>
            <person name="Chang B.C."/>
            <person name="Robin G.B."/>
        </authorList>
    </citation>
    <scope>NUCLEOTIDE SEQUENCE [LARGE SCALE GENOMIC DNA]</scope>
    <source>
        <strain evidence="2">ISS534</strain>
    </source>
</reference>
<sequence length="202" mass="23300">MEIIDRILENSKVNRENRQHFENVQRILYTLFNWCDSVGMFVKSGGSAEVVNVVGQLFVDFVAFFEKSIENEMALLELNDTNIRSNVPKRTFSTGDGINEETDILLSDVREMEPMMLNLSRETLACLKFGAIVDMLKKWSECEDVAFRSVNIESDRDDRFMISAYGTLQARRRLQNILLSAHIEQWLESGECNCDVDEIAWL</sequence>
<feature type="domain" description="DUF7636" evidence="1">
    <location>
        <begin position="109"/>
        <end position="178"/>
    </location>
</feature>
<protein>
    <submittedName>
        <fullName evidence="2">GH3 domain-containing protein</fullName>
    </submittedName>
</protein>
<comment type="caution">
    <text evidence="2">The sequence shown here is derived from an EMBL/GenBank/DDBJ whole genome shotgun (WGS) entry which is preliminary data.</text>
</comment>
<keyword evidence="3" id="KW-1185">Reference proteome</keyword>
<accession>A0ABR3K1T7</accession>
<dbReference type="InterPro" id="IPR056053">
    <property type="entry name" value="DUF7636"/>
</dbReference>
<evidence type="ECO:0000259" key="1">
    <source>
        <dbReference type="Pfam" id="PF24642"/>
    </source>
</evidence>
<proteinExistence type="predicted"/>